<comment type="caution">
    <text evidence="9">The sequence shown here is derived from an EMBL/GenBank/DDBJ whole genome shotgun (WGS) entry which is preliminary data.</text>
</comment>
<keyword evidence="4 8" id="KW-0732">Signal</keyword>
<dbReference type="InterPro" id="IPR029058">
    <property type="entry name" value="AB_hydrolase_fold"/>
</dbReference>
<evidence type="ECO:0000256" key="1">
    <source>
        <dbReference type="ARBA" id="ARBA00006249"/>
    </source>
</evidence>
<reference evidence="9 10" key="1">
    <citation type="submission" date="2017-08" db="EMBL/GenBank/DDBJ databases">
        <title>Infants hospitalized years apart are colonized by the same room-sourced microbial strains.</title>
        <authorList>
            <person name="Brooks B."/>
            <person name="Olm M.R."/>
            <person name="Firek B.A."/>
            <person name="Baker R."/>
            <person name="Thomas B.C."/>
            <person name="Morowitz M.J."/>
            <person name="Banfield J.F."/>
        </authorList>
    </citation>
    <scope>NUCLEOTIDE SEQUENCE [LARGE SCALE GENOMIC DNA]</scope>
    <source>
        <strain evidence="9">S2_005_002_R2_33</strain>
    </source>
</reference>
<evidence type="ECO:0000256" key="3">
    <source>
        <dbReference type="ARBA" id="ARBA00022723"/>
    </source>
</evidence>
<dbReference type="Proteomes" id="UP000249082">
    <property type="component" value="Unassembled WGS sequence"/>
</dbReference>
<keyword evidence="6" id="KW-0106">Calcium</keyword>
<gene>
    <name evidence="9" type="ORF">DI555_17645</name>
</gene>
<dbReference type="Gene3D" id="3.40.50.1820">
    <property type="entry name" value="alpha/beta hydrolase"/>
    <property type="match status" value="1"/>
</dbReference>
<dbReference type="GO" id="GO:0046872">
    <property type="term" value="F:metal ion binding"/>
    <property type="evidence" value="ECO:0007669"/>
    <property type="project" value="UniProtKB-KW"/>
</dbReference>
<feature type="chain" id="PRO_5015926757" evidence="8">
    <location>
        <begin position="21"/>
        <end position="508"/>
    </location>
</feature>
<comment type="similarity">
    <text evidence="1">Belongs to the tannase family.</text>
</comment>
<name>A0A2W5NKU0_9SPHN</name>
<organism evidence="9 10">
    <name type="scientific">Novosphingobium pentaromativorans</name>
    <dbReference type="NCBI Taxonomy" id="205844"/>
    <lineage>
        <taxon>Bacteria</taxon>
        <taxon>Pseudomonadati</taxon>
        <taxon>Pseudomonadota</taxon>
        <taxon>Alphaproteobacteria</taxon>
        <taxon>Sphingomonadales</taxon>
        <taxon>Sphingomonadaceae</taxon>
        <taxon>Novosphingobium</taxon>
    </lineage>
</organism>
<evidence type="ECO:0000256" key="7">
    <source>
        <dbReference type="ARBA" id="ARBA00023157"/>
    </source>
</evidence>
<dbReference type="Pfam" id="PF07519">
    <property type="entry name" value="Tannase"/>
    <property type="match status" value="2"/>
</dbReference>
<evidence type="ECO:0000313" key="10">
    <source>
        <dbReference type="Proteomes" id="UP000249082"/>
    </source>
</evidence>
<dbReference type="PANTHER" id="PTHR33938:SF15">
    <property type="entry name" value="FERULOYL ESTERASE B-RELATED"/>
    <property type="match status" value="1"/>
</dbReference>
<proteinExistence type="inferred from homology"/>
<dbReference type="PANTHER" id="PTHR33938">
    <property type="entry name" value="FERULOYL ESTERASE B-RELATED"/>
    <property type="match status" value="1"/>
</dbReference>
<dbReference type="AlphaFoldDB" id="A0A2W5NKU0"/>
<evidence type="ECO:0000256" key="8">
    <source>
        <dbReference type="SAM" id="SignalP"/>
    </source>
</evidence>
<keyword evidence="2" id="KW-0719">Serine esterase</keyword>
<evidence type="ECO:0000256" key="2">
    <source>
        <dbReference type="ARBA" id="ARBA00022487"/>
    </source>
</evidence>
<dbReference type="SUPFAM" id="SSF53474">
    <property type="entry name" value="alpha/beta-Hydrolases"/>
    <property type="match status" value="2"/>
</dbReference>
<dbReference type="GO" id="GO:0052689">
    <property type="term" value="F:carboxylic ester hydrolase activity"/>
    <property type="evidence" value="ECO:0007669"/>
    <property type="project" value="UniProtKB-KW"/>
</dbReference>
<feature type="signal peptide" evidence="8">
    <location>
        <begin position="1"/>
        <end position="20"/>
    </location>
</feature>
<protein>
    <submittedName>
        <fullName evidence="9">Tannase/feruloyl esterase family alpha/beta hydrolase</fullName>
    </submittedName>
</protein>
<evidence type="ECO:0000313" key="9">
    <source>
        <dbReference type="EMBL" id="PZQ53128.1"/>
    </source>
</evidence>
<evidence type="ECO:0000256" key="6">
    <source>
        <dbReference type="ARBA" id="ARBA00022837"/>
    </source>
</evidence>
<keyword evidence="7" id="KW-1015">Disulfide bond</keyword>
<sequence>MPLSALLAALSLAAGGGSGAALCDGVAGIAVPDLRIVKATPVAAGSGFAAPDARAGKVEVGFCRIEGVIEKEIGFELWLPLEKEWNGHLLTGGVGGQAGSFNYRELARGVSRGYAGASTDTGHKASDPHWLLGDPQRAVNYAERANHLLAVKAKAAIAGFYGRPVRRAIFSGCSGGGRQAMTEAQRYPGDYDGILAGAPGVNTPQMSARRMWEMILHRRHAGLMSAADWTLVARSGTAKCDGDDGVQDGLVANPAACRFDVGELLCKPGSTRPCLSAPQVDLARRIYAPLHDEHGKPIDTGILPGVPVSATPLPEPFTPGPPYLAVSLFGDGVHRDPNWNAADFRIADDLPAIDRVMNLHADDPDLSAFRARGGKLLLYQGWADPLVLAQSTTRYFEAVRARMGEVSRFLRLYMVPGMDHCVGGAGPDLFGATGGEGLDRAPGHDMLSALEHWLDTGTAPGSILSVRRENGKVTATRPLCPYPQAAHYRGTGDPRQAASFICRLPVGK</sequence>
<accession>A0A2W5NKU0</accession>
<evidence type="ECO:0000256" key="4">
    <source>
        <dbReference type="ARBA" id="ARBA00022729"/>
    </source>
</evidence>
<keyword evidence="5 9" id="KW-0378">Hydrolase</keyword>
<dbReference type="InterPro" id="IPR011118">
    <property type="entry name" value="Tannase/feruloyl_esterase"/>
</dbReference>
<dbReference type="EMBL" id="QFPX01000018">
    <property type="protein sequence ID" value="PZQ53128.1"/>
    <property type="molecule type" value="Genomic_DNA"/>
</dbReference>
<evidence type="ECO:0000256" key="5">
    <source>
        <dbReference type="ARBA" id="ARBA00022801"/>
    </source>
</evidence>
<keyword evidence="3" id="KW-0479">Metal-binding</keyword>